<protein>
    <submittedName>
        <fullName evidence="2">Uncharacterized protein</fullName>
    </submittedName>
</protein>
<gene>
    <name evidence="2" type="ORF">CPB84DRAFT_1845728</name>
</gene>
<evidence type="ECO:0000313" key="2">
    <source>
        <dbReference type="EMBL" id="KAF8903430.1"/>
    </source>
</evidence>
<name>A0A9P5NSZ0_GYMJU</name>
<evidence type="ECO:0000256" key="1">
    <source>
        <dbReference type="SAM" id="MobiDB-lite"/>
    </source>
</evidence>
<feature type="compositionally biased region" description="Polar residues" evidence="1">
    <location>
        <begin position="88"/>
        <end position="98"/>
    </location>
</feature>
<keyword evidence="3" id="KW-1185">Reference proteome</keyword>
<reference evidence="2" key="1">
    <citation type="submission" date="2020-11" db="EMBL/GenBank/DDBJ databases">
        <authorList>
            <consortium name="DOE Joint Genome Institute"/>
            <person name="Ahrendt S."/>
            <person name="Riley R."/>
            <person name="Andreopoulos W."/>
            <person name="LaButti K."/>
            <person name="Pangilinan J."/>
            <person name="Ruiz-duenas F.J."/>
            <person name="Barrasa J.M."/>
            <person name="Sanchez-Garcia M."/>
            <person name="Camarero S."/>
            <person name="Miyauchi S."/>
            <person name="Serrano A."/>
            <person name="Linde D."/>
            <person name="Babiker R."/>
            <person name="Drula E."/>
            <person name="Ayuso-Fernandez I."/>
            <person name="Pacheco R."/>
            <person name="Padilla G."/>
            <person name="Ferreira P."/>
            <person name="Barriuso J."/>
            <person name="Kellner H."/>
            <person name="Castanera R."/>
            <person name="Alfaro M."/>
            <person name="Ramirez L."/>
            <person name="Pisabarro A.G."/>
            <person name="Kuo A."/>
            <person name="Tritt A."/>
            <person name="Lipzen A."/>
            <person name="He G."/>
            <person name="Yan M."/>
            <person name="Ng V."/>
            <person name="Cullen D."/>
            <person name="Martin F."/>
            <person name="Rosso M.-N."/>
            <person name="Henrissat B."/>
            <person name="Hibbett D."/>
            <person name="Martinez A.T."/>
            <person name="Grigoriev I.V."/>
        </authorList>
    </citation>
    <scope>NUCLEOTIDE SEQUENCE</scope>
    <source>
        <strain evidence="2">AH 44721</strain>
    </source>
</reference>
<dbReference type="Proteomes" id="UP000724874">
    <property type="component" value="Unassembled WGS sequence"/>
</dbReference>
<dbReference type="AlphaFoldDB" id="A0A9P5NSZ0"/>
<sequence length="98" mass="10253">MHLKAAAQAIWLKSGTLGDERPWALTAMKKRRQAWTLSLKLVVTKADSEETLTSESGASANTSGTTTPAPEGTSDTASAATPGVTLPSKYTTFPIDSS</sequence>
<dbReference type="EMBL" id="JADNYJ010000030">
    <property type="protein sequence ID" value="KAF8903430.1"/>
    <property type="molecule type" value="Genomic_DNA"/>
</dbReference>
<feature type="compositionally biased region" description="Low complexity" evidence="1">
    <location>
        <begin position="53"/>
        <end position="67"/>
    </location>
</feature>
<accession>A0A9P5NSZ0</accession>
<organism evidence="2 3">
    <name type="scientific">Gymnopilus junonius</name>
    <name type="common">Spectacular rustgill mushroom</name>
    <name type="synonym">Gymnopilus spectabilis subsp. junonius</name>
    <dbReference type="NCBI Taxonomy" id="109634"/>
    <lineage>
        <taxon>Eukaryota</taxon>
        <taxon>Fungi</taxon>
        <taxon>Dikarya</taxon>
        <taxon>Basidiomycota</taxon>
        <taxon>Agaricomycotina</taxon>
        <taxon>Agaricomycetes</taxon>
        <taxon>Agaricomycetidae</taxon>
        <taxon>Agaricales</taxon>
        <taxon>Agaricineae</taxon>
        <taxon>Hymenogastraceae</taxon>
        <taxon>Gymnopilus</taxon>
    </lineage>
</organism>
<proteinExistence type="predicted"/>
<comment type="caution">
    <text evidence="2">The sequence shown here is derived from an EMBL/GenBank/DDBJ whole genome shotgun (WGS) entry which is preliminary data.</text>
</comment>
<feature type="region of interest" description="Disordered" evidence="1">
    <location>
        <begin position="47"/>
        <end position="98"/>
    </location>
</feature>
<evidence type="ECO:0000313" key="3">
    <source>
        <dbReference type="Proteomes" id="UP000724874"/>
    </source>
</evidence>